<dbReference type="AlphaFoldDB" id="A0A4C1TR27"/>
<proteinExistence type="predicted"/>
<evidence type="ECO:0000313" key="3">
    <source>
        <dbReference type="Proteomes" id="UP000299102"/>
    </source>
</evidence>
<reference evidence="2 3" key="1">
    <citation type="journal article" date="2019" name="Commun. Biol.">
        <title>The bagworm genome reveals a unique fibroin gene that provides high tensile strength.</title>
        <authorList>
            <person name="Kono N."/>
            <person name="Nakamura H."/>
            <person name="Ohtoshi R."/>
            <person name="Tomita M."/>
            <person name="Numata K."/>
            <person name="Arakawa K."/>
        </authorList>
    </citation>
    <scope>NUCLEOTIDE SEQUENCE [LARGE SCALE GENOMIC DNA]</scope>
</reference>
<name>A0A4C1TR27_EUMVA</name>
<protein>
    <submittedName>
        <fullName evidence="2">Uncharacterized protein</fullName>
    </submittedName>
</protein>
<evidence type="ECO:0000313" key="2">
    <source>
        <dbReference type="EMBL" id="GBP16427.1"/>
    </source>
</evidence>
<gene>
    <name evidence="2" type="ORF">EVAR_10007_1</name>
</gene>
<feature type="region of interest" description="Disordered" evidence="1">
    <location>
        <begin position="53"/>
        <end position="142"/>
    </location>
</feature>
<feature type="region of interest" description="Disordered" evidence="1">
    <location>
        <begin position="1"/>
        <end position="41"/>
    </location>
</feature>
<feature type="compositionally biased region" description="Basic and acidic residues" evidence="1">
    <location>
        <begin position="95"/>
        <end position="119"/>
    </location>
</feature>
<evidence type="ECO:0000256" key="1">
    <source>
        <dbReference type="SAM" id="MobiDB-lite"/>
    </source>
</evidence>
<dbReference type="Proteomes" id="UP000299102">
    <property type="component" value="Unassembled WGS sequence"/>
</dbReference>
<dbReference type="EMBL" id="BGZK01000079">
    <property type="protein sequence ID" value="GBP16427.1"/>
    <property type="molecule type" value="Genomic_DNA"/>
</dbReference>
<organism evidence="2 3">
    <name type="scientific">Eumeta variegata</name>
    <name type="common">Bagworm moth</name>
    <name type="synonym">Eumeta japonica</name>
    <dbReference type="NCBI Taxonomy" id="151549"/>
    <lineage>
        <taxon>Eukaryota</taxon>
        <taxon>Metazoa</taxon>
        <taxon>Ecdysozoa</taxon>
        <taxon>Arthropoda</taxon>
        <taxon>Hexapoda</taxon>
        <taxon>Insecta</taxon>
        <taxon>Pterygota</taxon>
        <taxon>Neoptera</taxon>
        <taxon>Endopterygota</taxon>
        <taxon>Lepidoptera</taxon>
        <taxon>Glossata</taxon>
        <taxon>Ditrysia</taxon>
        <taxon>Tineoidea</taxon>
        <taxon>Psychidae</taxon>
        <taxon>Oiketicinae</taxon>
        <taxon>Eumeta</taxon>
    </lineage>
</organism>
<comment type="caution">
    <text evidence="2">The sequence shown here is derived from an EMBL/GenBank/DDBJ whole genome shotgun (WGS) entry which is preliminary data.</text>
</comment>
<sequence length="165" mass="17703">MVEVWRSKRACEPSKSRLSPPPARTGNPKRDTSAAPTSRVGVGYLIEEALRDGRWGDGGVSGPLNFQSTAASNVPPRETCGPPLAEAKGARRAAAHAEEGYLRARVTDAKGGRNRDRDYSTSGQSSYCPDGNDDGNQPRTVANSIRRRYAVHPAGYPYSDVESTA</sequence>
<keyword evidence="3" id="KW-1185">Reference proteome</keyword>
<accession>A0A4C1TR27</accession>
<feature type="compositionally biased region" description="Basic and acidic residues" evidence="1">
    <location>
        <begin position="1"/>
        <end position="15"/>
    </location>
</feature>